<dbReference type="Proteomes" id="UP000054558">
    <property type="component" value="Unassembled WGS sequence"/>
</dbReference>
<accession>A0A1Y1HHB2</accession>
<keyword evidence="2" id="KW-1185">Reference proteome</keyword>
<dbReference type="AlphaFoldDB" id="A0A1Y1HHB2"/>
<sequence length="105" mass="11466">MQMEAPRDQTLAELLRPPLSGVTSSLVSNLLEKNGHLPQGLSDVAAQWLTQLPQEKQIAVLRELLGWQSSVENPSGALVYTIKKHGHNFTGLTSAIKQRFFSGSA</sequence>
<dbReference type="EMBL" id="DF236953">
    <property type="protein sequence ID" value="GAQ77835.1"/>
    <property type="molecule type" value="Genomic_DNA"/>
</dbReference>
<proteinExistence type="predicted"/>
<name>A0A1Y1HHB2_KLENI</name>
<evidence type="ECO:0000313" key="1">
    <source>
        <dbReference type="EMBL" id="GAQ77835.1"/>
    </source>
</evidence>
<organism evidence="1 2">
    <name type="scientific">Klebsormidium nitens</name>
    <name type="common">Green alga</name>
    <name type="synonym">Ulothrix nitens</name>
    <dbReference type="NCBI Taxonomy" id="105231"/>
    <lineage>
        <taxon>Eukaryota</taxon>
        <taxon>Viridiplantae</taxon>
        <taxon>Streptophyta</taxon>
        <taxon>Klebsormidiophyceae</taxon>
        <taxon>Klebsormidiales</taxon>
        <taxon>Klebsormidiaceae</taxon>
        <taxon>Klebsormidium</taxon>
    </lineage>
</organism>
<gene>
    <name evidence="1" type="ORF">KFL_000040350</name>
</gene>
<evidence type="ECO:0000313" key="2">
    <source>
        <dbReference type="Proteomes" id="UP000054558"/>
    </source>
</evidence>
<reference evidence="1 2" key="1">
    <citation type="journal article" date="2014" name="Nat. Commun.">
        <title>Klebsormidium flaccidum genome reveals primary factors for plant terrestrial adaptation.</title>
        <authorList>
            <person name="Hori K."/>
            <person name="Maruyama F."/>
            <person name="Fujisawa T."/>
            <person name="Togashi T."/>
            <person name="Yamamoto N."/>
            <person name="Seo M."/>
            <person name="Sato S."/>
            <person name="Yamada T."/>
            <person name="Mori H."/>
            <person name="Tajima N."/>
            <person name="Moriyama T."/>
            <person name="Ikeuchi M."/>
            <person name="Watanabe M."/>
            <person name="Wada H."/>
            <person name="Kobayashi K."/>
            <person name="Saito M."/>
            <person name="Masuda T."/>
            <person name="Sasaki-Sekimoto Y."/>
            <person name="Mashiguchi K."/>
            <person name="Awai K."/>
            <person name="Shimojima M."/>
            <person name="Masuda S."/>
            <person name="Iwai M."/>
            <person name="Nobusawa T."/>
            <person name="Narise T."/>
            <person name="Kondo S."/>
            <person name="Saito H."/>
            <person name="Sato R."/>
            <person name="Murakawa M."/>
            <person name="Ihara Y."/>
            <person name="Oshima-Yamada Y."/>
            <person name="Ohtaka K."/>
            <person name="Satoh M."/>
            <person name="Sonobe K."/>
            <person name="Ishii M."/>
            <person name="Ohtani R."/>
            <person name="Kanamori-Sato M."/>
            <person name="Honoki R."/>
            <person name="Miyazaki D."/>
            <person name="Mochizuki H."/>
            <person name="Umetsu J."/>
            <person name="Higashi K."/>
            <person name="Shibata D."/>
            <person name="Kamiya Y."/>
            <person name="Sato N."/>
            <person name="Nakamura Y."/>
            <person name="Tabata S."/>
            <person name="Ida S."/>
            <person name="Kurokawa K."/>
            <person name="Ohta H."/>
        </authorList>
    </citation>
    <scope>NUCLEOTIDE SEQUENCE [LARGE SCALE GENOMIC DNA]</scope>
    <source>
        <strain evidence="1 2">NIES-2285</strain>
    </source>
</reference>
<protein>
    <submittedName>
        <fullName evidence="1">Uncharacterized protein</fullName>
    </submittedName>
</protein>